<dbReference type="SMART" id="SM00345">
    <property type="entry name" value="HTH_GNTR"/>
    <property type="match status" value="1"/>
</dbReference>
<comment type="similarity">
    <text evidence="1">In the C-terminal section; belongs to the class-I pyridoxal-phosphate-dependent aminotransferase family.</text>
</comment>
<dbReference type="Gene3D" id="1.10.10.10">
    <property type="entry name" value="Winged helix-like DNA-binding domain superfamily/Winged helix DNA-binding domain"/>
    <property type="match status" value="1"/>
</dbReference>
<evidence type="ECO:0000256" key="5">
    <source>
        <dbReference type="ARBA" id="ARBA00023163"/>
    </source>
</evidence>
<evidence type="ECO:0000313" key="7">
    <source>
        <dbReference type="EMBL" id="TLX62374.1"/>
    </source>
</evidence>
<dbReference type="InterPro" id="IPR004839">
    <property type="entry name" value="Aminotransferase_I/II_large"/>
</dbReference>
<dbReference type="SUPFAM" id="SSF46785">
    <property type="entry name" value="Winged helix' DNA-binding domain"/>
    <property type="match status" value="1"/>
</dbReference>
<reference evidence="7 8" key="1">
    <citation type="journal article" date="2017" name="Eur. J. Clin. Microbiol. Infect. Dis.">
        <title>Uncommonly isolated clinical Pseudomonas: identification and phylogenetic assignation.</title>
        <authorList>
            <person name="Mulet M."/>
            <person name="Gomila M."/>
            <person name="Ramirez A."/>
            <person name="Cardew S."/>
            <person name="Moore E.R."/>
            <person name="Lalucat J."/>
            <person name="Garcia-Valdes E."/>
        </authorList>
    </citation>
    <scope>NUCLEOTIDE SEQUENCE [LARGE SCALE GENOMIC DNA]</scope>
    <source>
        <strain evidence="7 8">SD129</strain>
    </source>
</reference>
<organism evidence="7 8">
    <name type="scientific">Stutzerimonas nosocomialis</name>
    <dbReference type="NCBI Taxonomy" id="1056496"/>
    <lineage>
        <taxon>Bacteria</taxon>
        <taxon>Pseudomonadati</taxon>
        <taxon>Pseudomonadota</taxon>
        <taxon>Gammaproteobacteria</taxon>
        <taxon>Pseudomonadales</taxon>
        <taxon>Pseudomonadaceae</taxon>
        <taxon>Stutzerimonas</taxon>
    </lineage>
</organism>
<protein>
    <submittedName>
        <fullName evidence="7">PLP-dependent aminotransferase family protein</fullName>
    </submittedName>
</protein>
<dbReference type="InterPro" id="IPR015421">
    <property type="entry name" value="PyrdxlP-dep_Trfase_major"/>
</dbReference>
<dbReference type="Proteomes" id="UP000306753">
    <property type="component" value="Unassembled WGS sequence"/>
</dbReference>
<dbReference type="SUPFAM" id="SSF53383">
    <property type="entry name" value="PLP-dependent transferases"/>
    <property type="match status" value="1"/>
</dbReference>
<sequence length="465" mass="51978">MQHWKQALSAARCGETKYKRLVHAIVADIEQGRLGDGQRLPPQRQIASALGISMQTVTNAYKELERQGLVRCEVGRGSFVSRRTSERVATSMLDSEGELLDFSSARIVHTLEHDRLWQETCLELAGEAEQPWMRAFRPIAGFERHREVAVGWLAHLGLAVESRDLLLTNGASHGIFLALASLAGPDDVVLCAGLSDHGVIGASQVLGFTLRGLEMDGDGIDPEHFEDLCANERITALVCTPNLNNPTSCVMPDARRREIAGIARQYGVHVIEDDVYGPLLAGQQKARPISHYLPELSFYCTSMTKSVLSGLRLGYLAMPKRLALRTESILRVNSWMATPLLGEIATRWIEGGQAEALVQLQRQLLANRQAMVEQELGEHLLRNHVYSLNAWLRVPDYWEADMLQRELRQRQIALTLPDPFMPPGAPRPRAMRLCVGAECSEAQMRQGLQAVREVFEQYPHIHQDF</sequence>
<dbReference type="RefSeq" id="WP_138412267.1">
    <property type="nucleotide sequence ID" value="NZ_QLAF01000006.1"/>
</dbReference>
<keyword evidence="3" id="KW-0805">Transcription regulation</keyword>
<dbReference type="InterPro" id="IPR036388">
    <property type="entry name" value="WH-like_DNA-bd_sf"/>
</dbReference>
<comment type="caution">
    <text evidence="7">The sequence shown here is derived from an EMBL/GenBank/DDBJ whole genome shotgun (WGS) entry which is preliminary data.</text>
</comment>
<dbReference type="PANTHER" id="PTHR46577:SF1">
    <property type="entry name" value="HTH-TYPE TRANSCRIPTIONAL REGULATORY PROTEIN GABR"/>
    <property type="match status" value="1"/>
</dbReference>
<dbReference type="CDD" id="cd07377">
    <property type="entry name" value="WHTH_GntR"/>
    <property type="match status" value="1"/>
</dbReference>
<evidence type="ECO:0000256" key="3">
    <source>
        <dbReference type="ARBA" id="ARBA00023015"/>
    </source>
</evidence>
<dbReference type="GO" id="GO:0030170">
    <property type="term" value="F:pyridoxal phosphate binding"/>
    <property type="evidence" value="ECO:0007669"/>
    <property type="project" value="InterPro"/>
</dbReference>
<evidence type="ECO:0000256" key="4">
    <source>
        <dbReference type="ARBA" id="ARBA00023125"/>
    </source>
</evidence>
<dbReference type="Gene3D" id="3.90.1150.10">
    <property type="entry name" value="Aspartate Aminotransferase, domain 1"/>
    <property type="match status" value="1"/>
</dbReference>
<evidence type="ECO:0000259" key="6">
    <source>
        <dbReference type="PROSITE" id="PS50949"/>
    </source>
</evidence>
<dbReference type="InterPro" id="IPR015422">
    <property type="entry name" value="PyrdxlP-dep_Trfase_small"/>
</dbReference>
<dbReference type="Gene3D" id="3.40.640.10">
    <property type="entry name" value="Type I PLP-dependent aspartate aminotransferase-like (Major domain)"/>
    <property type="match status" value="1"/>
</dbReference>
<dbReference type="GO" id="GO:0003700">
    <property type="term" value="F:DNA-binding transcription factor activity"/>
    <property type="evidence" value="ECO:0007669"/>
    <property type="project" value="InterPro"/>
</dbReference>
<dbReference type="PANTHER" id="PTHR46577">
    <property type="entry name" value="HTH-TYPE TRANSCRIPTIONAL REGULATORY PROTEIN GABR"/>
    <property type="match status" value="1"/>
</dbReference>
<dbReference type="InterPro" id="IPR051446">
    <property type="entry name" value="HTH_trans_reg/aminotransferase"/>
</dbReference>
<dbReference type="Pfam" id="PF00155">
    <property type="entry name" value="Aminotran_1_2"/>
    <property type="match status" value="1"/>
</dbReference>
<evidence type="ECO:0000256" key="2">
    <source>
        <dbReference type="ARBA" id="ARBA00022898"/>
    </source>
</evidence>
<dbReference type="EMBL" id="QLAG01000022">
    <property type="protein sequence ID" value="TLX62374.1"/>
    <property type="molecule type" value="Genomic_DNA"/>
</dbReference>
<keyword evidence="7" id="KW-0032">Aminotransferase</keyword>
<keyword evidence="8" id="KW-1185">Reference proteome</keyword>
<evidence type="ECO:0000256" key="1">
    <source>
        <dbReference type="ARBA" id="ARBA00005384"/>
    </source>
</evidence>
<gene>
    <name evidence="7" type="ORF">DN820_16265</name>
</gene>
<keyword evidence="5" id="KW-0804">Transcription</keyword>
<dbReference type="GO" id="GO:0008483">
    <property type="term" value="F:transaminase activity"/>
    <property type="evidence" value="ECO:0007669"/>
    <property type="project" value="UniProtKB-KW"/>
</dbReference>
<dbReference type="InterPro" id="IPR015424">
    <property type="entry name" value="PyrdxlP-dep_Trfase"/>
</dbReference>
<dbReference type="InterPro" id="IPR000524">
    <property type="entry name" value="Tscrpt_reg_HTH_GntR"/>
</dbReference>
<feature type="domain" description="HTH gntR-type" evidence="6">
    <location>
        <begin position="15"/>
        <end position="83"/>
    </location>
</feature>
<proteinExistence type="inferred from homology"/>
<dbReference type="Pfam" id="PF00392">
    <property type="entry name" value="GntR"/>
    <property type="match status" value="1"/>
</dbReference>
<evidence type="ECO:0000313" key="8">
    <source>
        <dbReference type="Proteomes" id="UP000306753"/>
    </source>
</evidence>
<name>A0A5R9QB64_9GAMM</name>
<dbReference type="CDD" id="cd00609">
    <property type="entry name" value="AAT_like"/>
    <property type="match status" value="1"/>
</dbReference>
<dbReference type="GO" id="GO:0003677">
    <property type="term" value="F:DNA binding"/>
    <property type="evidence" value="ECO:0007669"/>
    <property type="project" value="UniProtKB-KW"/>
</dbReference>
<dbReference type="AlphaFoldDB" id="A0A5R9QB64"/>
<keyword evidence="2" id="KW-0663">Pyridoxal phosphate</keyword>
<dbReference type="PROSITE" id="PS50949">
    <property type="entry name" value="HTH_GNTR"/>
    <property type="match status" value="1"/>
</dbReference>
<accession>A0A5R9QB64</accession>
<keyword evidence="4" id="KW-0238">DNA-binding</keyword>
<dbReference type="InterPro" id="IPR036390">
    <property type="entry name" value="WH_DNA-bd_sf"/>
</dbReference>
<keyword evidence="7" id="KW-0808">Transferase</keyword>
<dbReference type="PRINTS" id="PR00035">
    <property type="entry name" value="HTHGNTR"/>
</dbReference>